<evidence type="ECO:0000256" key="4">
    <source>
        <dbReference type="ARBA" id="ARBA00022837"/>
    </source>
</evidence>
<dbReference type="Pfam" id="PF00884">
    <property type="entry name" value="Sulfatase"/>
    <property type="match status" value="1"/>
</dbReference>
<name>A0A4R5DL22_9ACTN</name>
<comment type="similarity">
    <text evidence="1">Belongs to the sulfatase family.</text>
</comment>
<proteinExistence type="inferred from homology"/>
<evidence type="ECO:0000256" key="3">
    <source>
        <dbReference type="ARBA" id="ARBA00022801"/>
    </source>
</evidence>
<dbReference type="InterPro" id="IPR000917">
    <property type="entry name" value="Sulfatase_N"/>
</dbReference>
<feature type="compositionally biased region" description="Polar residues" evidence="5">
    <location>
        <begin position="23"/>
        <end position="32"/>
    </location>
</feature>
<evidence type="ECO:0000256" key="2">
    <source>
        <dbReference type="ARBA" id="ARBA00022723"/>
    </source>
</evidence>
<dbReference type="InterPro" id="IPR024607">
    <property type="entry name" value="Sulfatase_CS"/>
</dbReference>
<sequence>MAVTEPNRPTGQRPGEASREATIGTTYRDSTPSWPPVPTSAGRPNVVFLVLDDIGFSSLGSYGSEIATPTMDELAARGVQFTNFHATALCSPTRACLLTGRNHHAVGMAYLSHVDDGYPGYRGRVGHDCATLAEMLVAGGYNTMAVGKWHLAPMDQTTAAGPYDQWPLGRGFERYYGFMEALTDHYYPELYHDNHQTTAPRTPEDGYHLTADLVDKSCEFLRDQTSIAPEKPFFLYLAFGATHTPFQAPAEFVERYRGAYDEGWDVIRERRYRRQLETGVIPPGTALPPRNDDVRPWDELTADERRLAARFQEVYAGFLEHTDAQIGRLLSYLDELGRLDDTIVVLLGDNGASQEGGEHGVLNTTHYENGRLPSLAENLARIEEIDGRTTHVNYPLGWAQAANTPLRRYKQNTHAGGIRTSMIMSLPNRMGAGERRSGFQHVTDIVPTVLDLIGIEAPRTYRGVPQRALDGVSMRAVLDDASAATSERTQYFETDGHRAIWRDGWKAVAWHRRGADFDTDRWELYHAAEDFSEAEDLAAAMPGKLRELVDTWWREARRNNVLPLDDRGFAERANANFRPHSPKDRHRFVYLDGVQHIPTAAAPPVAGRSVQISARIVRPDRSADGVLIAHGSVNSGYCLMVEDGRLVYDYNYYGDHKILRSSVPVPLGASEVAVRFIKDTDSSAGTATLLIGGNEAGHLRLDETFEHFVAFQGLDIGGDRLSPVRADADGPFDFSGRLEQVVVDLLDPATGRPYEPRD</sequence>
<keyword evidence="3" id="KW-0378">Hydrolase</keyword>
<comment type="caution">
    <text evidence="7">The sequence shown here is derived from an EMBL/GenBank/DDBJ whole genome shotgun (WGS) entry which is preliminary data.</text>
</comment>
<dbReference type="InParanoid" id="A0A4R5DL22"/>
<feature type="region of interest" description="Disordered" evidence="5">
    <location>
        <begin position="1"/>
        <end position="39"/>
    </location>
</feature>
<dbReference type="GO" id="GO:0046872">
    <property type="term" value="F:metal ion binding"/>
    <property type="evidence" value="ECO:0007669"/>
    <property type="project" value="UniProtKB-KW"/>
</dbReference>
<dbReference type="SUPFAM" id="SSF53649">
    <property type="entry name" value="Alkaline phosphatase-like"/>
    <property type="match status" value="1"/>
</dbReference>
<dbReference type="Gene3D" id="3.30.1120.10">
    <property type="match status" value="1"/>
</dbReference>
<dbReference type="PANTHER" id="PTHR42693">
    <property type="entry name" value="ARYLSULFATASE FAMILY MEMBER"/>
    <property type="match status" value="1"/>
</dbReference>
<dbReference type="GO" id="GO:0016787">
    <property type="term" value="F:hydrolase activity"/>
    <property type="evidence" value="ECO:0007669"/>
    <property type="project" value="UniProtKB-KW"/>
</dbReference>
<dbReference type="InterPro" id="IPR050738">
    <property type="entry name" value="Sulfatase"/>
</dbReference>
<accession>A0A4R5DL22</accession>
<dbReference type="CDD" id="cd16025">
    <property type="entry name" value="PAS_like"/>
    <property type="match status" value="1"/>
</dbReference>
<protein>
    <submittedName>
        <fullName evidence="7">Arylsulfatase</fullName>
    </submittedName>
</protein>
<dbReference type="PROSITE" id="PS00149">
    <property type="entry name" value="SULFATASE_2"/>
    <property type="match status" value="1"/>
</dbReference>
<dbReference type="PROSITE" id="PS00523">
    <property type="entry name" value="SULFATASE_1"/>
    <property type="match status" value="1"/>
</dbReference>
<dbReference type="RefSeq" id="WP_131890498.1">
    <property type="nucleotide sequence ID" value="NZ_SMKZ01000002.1"/>
</dbReference>
<reference evidence="7 8" key="1">
    <citation type="submission" date="2019-03" db="EMBL/GenBank/DDBJ databases">
        <title>Draft genome sequences of novel Actinobacteria.</title>
        <authorList>
            <person name="Sahin N."/>
            <person name="Ay H."/>
            <person name="Saygin H."/>
        </authorList>
    </citation>
    <scope>NUCLEOTIDE SEQUENCE [LARGE SCALE GENOMIC DNA]</scope>
    <source>
        <strain evidence="7 8">5K138</strain>
    </source>
</reference>
<dbReference type="OrthoDB" id="9777306at2"/>
<dbReference type="Gene3D" id="3.40.720.10">
    <property type="entry name" value="Alkaline Phosphatase, subunit A"/>
    <property type="match status" value="1"/>
</dbReference>
<evidence type="ECO:0000313" key="8">
    <source>
        <dbReference type="Proteomes" id="UP000294739"/>
    </source>
</evidence>
<dbReference type="Proteomes" id="UP000294739">
    <property type="component" value="Unassembled WGS sequence"/>
</dbReference>
<dbReference type="EMBL" id="SMKZ01000002">
    <property type="protein sequence ID" value="TDE14912.1"/>
    <property type="molecule type" value="Genomic_DNA"/>
</dbReference>
<evidence type="ECO:0000256" key="1">
    <source>
        <dbReference type="ARBA" id="ARBA00008779"/>
    </source>
</evidence>
<evidence type="ECO:0000259" key="6">
    <source>
        <dbReference type="Pfam" id="PF00884"/>
    </source>
</evidence>
<dbReference type="AlphaFoldDB" id="A0A4R5DL22"/>
<feature type="domain" description="Sulfatase N-terminal" evidence="6">
    <location>
        <begin position="44"/>
        <end position="455"/>
    </location>
</feature>
<keyword evidence="2" id="KW-0479">Metal-binding</keyword>
<evidence type="ECO:0000313" key="7">
    <source>
        <dbReference type="EMBL" id="TDE14912.1"/>
    </source>
</evidence>
<evidence type="ECO:0000256" key="5">
    <source>
        <dbReference type="SAM" id="MobiDB-lite"/>
    </source>
</evidence>
<keyword evidence="4" id="KW-0106">Calcium</keyword>
<dbReference type="InterPro" id="IPR017850">
    <property type="entry name" value="Alkaline_phosphatase_core_sf"/>
</dbReference>
<organism evidence="7 8">
    <name type="scientific">Jiangella asiatica</name>
    <dbReference type="NCBI Taxonomy" id="2530372"/>
    <lineage>
        <taxon>Bacteria</taxon>
        <taxon>Bacillati</taxon>
        <taxon>Actinomycetota</taxon>
        <taxon>Actinomycetes</taxon>
        <taxon>Jiangellales</taxon>
        <taxon>Jiangellaceae</taxon>
        <taxon>Jiangella</taxon>
    </lineage>
</organism>
<gene>
    <name evidence="7" type="ORF">E1269_01960</name>
</gene>
<keyword evidence="8" id="KW-1185">Reference proteome</keyword>